<gene>
    <name evidence="2" type="ORF">ACFOZY_10720</name>
</gene>
<protein>
    <submittedName>
        <fullName evidence="2">PQQ-dependent sugar dehydrogenase</fullName>
    </submittedName>
</protein>
<dbReference type="PANTHER" id="PTHR19328:SF13">
    <property type="entry name" value="HIPL1 PROTEIN"/>
    <property type="match status" value="1"/>
</dbReference>
<dbReference type="PANTHER" id="PTHR19328">
    <property type="entry name" value="HEDGEHOG-INTERACTING PROTEIN"/>
    <property type="match status" value="1"/>
</dbReference>
<sequence>MEVSLYYLQQEKRSEQNKMKKILLILFILFVSACSNQGESQNPPDLSEKPVDDGKAIPAVMNEISEGTIAEQLEAPWSINLHKGVFYISERGGTIAVVENGKVERQAVSLSSPLSNAAEAGLLGFVLKEDFNQSKEAYAYYTYDNRGAPFNRIVTLKQTGNRWEETETHLDNVPSGDYHHGGRLKISPAGQLFATIGDAIRPELSQDPQSYNGKVLRMEQNSEFSIFTLGHRNPQGLAWSEEGTLFSSEHGSQANDEINLLVEGRNYGWPIIRGTEKKEGLETPILTSGPNETWAPSGMTFHKGKLYVAALRGEAILVINPDILEIERKIEGYGRVRDVYSDGKSLYFITNNTDGRGSPSAKDDQLYKIPE</sequence>
<accession>A0ABV8X7B6</accession>
<comment type="caution">
    <text evidence="2">The sequence shown here is derived from an EMBL/GenBank/DDBJ whole genome shotgun (WGS) entry which is preliminary data.</text>
</comment>
<proteinExistence type="predicted"/>
<dbReference type="EMBL" id="JBHSEC010000019">
    <property type="protein sequence ID" value="MFC4410889.1"/>
    <property type="molecule type" value="Genomic_DNA"/>
</dbReference>
<reference evidence="3" key="1">
    <citation type="journal article" date="2019" name="Int. J. Syst. Evol. Microbiol.">
        <title>The Global Catalogue of Microorganisms (GCM) 10K type strain sequencing project: providing services to taxonomists for standard genome sequencing and annotation.</title>
        <authorList>
            <consortium name="The Broad Institute Genomics Platform"/>
            <consortium name="The Broad Institute Genome Sequencing Center for Infectious Disease"/>
            <person name="Wu L."/>
            <person name="Ma J."/>
        </authorList>
    </citation>
    <scope>NUCLEOTIDE SEQUENCE [LARGE SCALE GENOMIC DNA]</scope>
    <source>
        <strain evidence="3">CCUG 59778</strain>
    </source>
</reference>
<dbReference type="SUPFAM" id="SSF50952">
    <property type="entry name" value="Soluble quinoprotein glucose dehydrogenase"/>
    <property type="match status" value="1"/>
</dbReference>
<dbReference type="InterPro" id="IPR012938">
    <property type="entry name" value="Glc/Sorbosone_DH"/>
</dbReference>
<name>A0ABV8X7B6_9LACT</name>
<feature type="domain" description="Glucose/Sorbosone dehydrogenase" evidence="1">
    <location>
        <begin position="73"/>
        <end position="356"/>
    </location>
</feature>
<keyword evidence="3" id="KW-1185">Reference proteome</keyword>
<organism evidence="2 3">
    <name type="scientific">Chungangia koreensis</name>
    <dbReference type="NCBI Taxonomy" id="752657"/>
    <lineage>
        <taxon>Bacteria</taxon>
        <taxon>Bacillati</taxon>
        <taxon>Bacillota</taxon>
        <taxon>Bacilli</taxon>
        <taxon>Lactobacillales</taxon>
        <taxon>Chungangia</taxon>
    </lineage>
</organism>
<evidence type="ECO:0000259" key="1">
    <source>
        <dbReference type="Pfam" id="PF07995"/>
    </source>
</evidence>
<evidence type="ECO:0000313" key="2">
    <source>
        <dbReference type="EMBL" id="MFC4410889.1"/>
    </source>
</evidence>
<dbReference type="InterPro" id="IPR011042">
    <property type="entry name" value="6-blade_b-propeller_TolB-like"/>
</dbReference>
<dbReference type="InterPro" id="IPR011041">
    <property type="entry name" value="Quinoprot_gluc/sorb_DH_b-prop"/>
</dbReference>
<dbReference type="Pfam" id="PF07995">
    <property type="entry name" value="GSDH"/>
    <property type="match status" value="1"/>
</dbReference>
<dbReference type="Gene3D" id="2.120.10.30">
    <property type="entry name" value="TolB, C-terminal domain"/>
    <property type="match status" value="1"/>
</dbReference>
<dbReference type="Proteomes" id="UP001595817">
    <property type="component" value="Unassembled WGS sequence"/>
</dbReference>
<evidence type="ECO:0000313" key="3">
    <source>
        <dbReference type="Proteomes" id="UP001595817"/>
    </source>
</evidence>